<dbReference type="GO" id="GO:0043138">
    <property type="term" value="F:3'-5' DNA helicase activity"/>
    <property type="evidence" value="ECO:0007669"/>
    <property type="project" value="UniProtKB-EC"/>
</dbReference>
<evidence type="ECO:0000313" key="19">
    <source>
        <dbReference type="Proteomes" id="UP000007722"/>
    </source>
</evidence>
<dbReference type="eggNOG" id="arCOG00787">
    <property type="taxonomic scope" value="Archaea"/>
</dbReference>
<dbReference type="SUPFAM" id="SSF52540">
    <property type="entry name" value="P-loop containing nucleoside triphosphate hydrolases"/>
    <property type="match status" value="1"/>
</dbReference>
<dbReference type="InterPro" id="IPR038726">
    <property type="entry name" value="PDDEXK_AddAB-type"/>
</dbReference>
<evidence type="ECO:0000259" key="17">
    <source>
        <dbReference type="PROSITE" id="PS51217"/>
    </source>
</evidence>
<evidence type="ECO:0000256" key="3">
    <source>
        <dbReference type="ARBA" id="ARBA00022741"/>
    </source>
</evidence>
<evidence type="ECO:0000259" key="16">
    <source>
        <dbReference type="PROSITE" id="PS51198"/>
    </source>
</evidence>
<dbReference type="Gene3D" id="3.90.320.10">
    <property type="match status" value="1"/>
</dbReference>
<keyword evidence="4" id="KW-0227">DNA damage</keyword>
<feature type="binding site" evidence="15">
    <location>
        <begin position="31"/>
        <end position="38"/>
    </location>
    <ligand>
        <name>ATP</name>
        <dbReference type="ChEBI" id="CHEBI:30616"/>
    </ligand>
</feature>
<dbReference type="Gene3D" id="1.10.486.10">
    <property type="entry name" value="PCRA, domain 4"/>
    <property type="match status" value="2"/>
</dbReference>
<keyword evidence="7" id="KW-0269">Exonuclease</keyword>
<dbReference type="InterPro" id="IPR014017">
    <property type="entry name" value="DNA_helicase_UvrD-like_C"/>
</dbReference>
<evidence type="ECO:0000256" key="10">
    <source>
        <dbReference type="ARBA" id="ARBA00023204"/>
    </source>
</evidence>
<dbReference type="EC" id="5.6.2.4" evidence="13"/>
<dbReference type="AlphaFoldDB" id="D7DSU3"/>
<dbReference type="EMBL" id="CP002057">
    <property type="protein sequence ID" value="ADI36203.1"/>
    <property type="molecule type" value="Genomic_DNA"/>
</dbReference>
<evidence type="ECO:0000256" key="14">
    <source>
        <dbReference type="ARBA" id="ARBA00048988"/>
    </source>
</evidence>
<evidence type="ECO:0000256" key="2">
    <source>
        <dbReference type="ARBA" id="ARBA00022722"/>
    </source>
</evidence>
<keyword evidence="6 15" id="KW-0347">Helicase</keyword>
<evidence type="ECO:0000256" key="12">
    <source>
        <dbReference type="ARBA" id="ARBA00034617"/>
    </source>
</evidence>
<evidence type="ECO:0000256" key="8">
    <source>
        <dbReference type="ARBA" id="ARBA00022840"/>
    </source>
</evidence>
<dbReference type="InterPro" id="IPR011335">
    <property type="entry name" value="Restrct_endonuc-II-like"/>
</dbReference>
<dbReference type="Gene3D" id="3.40.50.300">
    <property type="entry name" value="P-loop containing nucleotide triphosphate hydrolases"/>
    <property type="match status" value="3"/>
</dbReference>
<keyword evidence="19" id="KW-1185">Reference proteome</keyword>
<dbReference type="KEGG" id="mvo:Mvol_0543"/>
<keyword evidence="5 15" id="KW-0378">Hydrolase</keyword>
<keyword evidence="10" id="KW-0234">DNA repair</keyword>
<dbReference type="CDD" id="cd17932">
    <property type="entry name" value="DEXQc_UvrD"/>
    <property type="match status" value="1"/>
</dbReference>
<protein>
    <recommendedName>
        <fullName evidence="13">DNA 3'-5' helicase</fullName>
        <ecNumber evidence="13">5.6.2.4</ecNumber>
    </recommendedName>
</protein>
<dbReference type="Pfam" id="PF12705">
    <property type="entry name" value="PDDEXK_1"/>
    <property type="match status" value="1"/>
</dbReference>
<dbReference type="GO" id="GO:0004527">
    <property type="term" value="F:exonuclease activity"/>
    <property type="evidence" value="ECO:0007669"/>
    <property type="project" value="UniProtKB-KW"/>
</dbReference>
<evidence type="ECO:0000256" key="5">
    <source>
        <dbReference type="ARBA" id="ARBA00022801"/>
    </source>
</evidence>
<evidence type="ECO:0000256" key="11">
    <source>
        <dbReference type="ARBA" id="ARBA00023235"/>
    </source>
</evidence>
<feature type="domain" description="UvrD-like helicase C-terminal" evidence="17">
    <location>
        <begin position="308"/>
        <end position="632"/>
    </location>
</feature>
<evidence type="ECO:0000256" key="9">
    <source>
        <dbReference type="ARBA" id="ARBA00023125"/>
    </source>
</evidence>
<dbReference type="GO" id="GO:0005524">
    <property type="term" value="F:ATP binding"/>
    <property type="evidence" value="ECO:0007669"/>
    <property type="project" value="UniProtKB-UniRule"/>
</dbReference>
<comment type="catalytic activity">
    <reaction evidence="14">
        <text>ATP + H2O = ADP + phosphate + H(+)</text>
        <dbReference type="Rhea" id="RHEA:13065"/>
        <dbReference type="ChEBI" id="CHEBI:15377"/>
        <dbReference type="ChEBI" id="CHEBI:15378"/>
        <dbReference type="ChEBI" id="CHEBI:30616"/>
        <dbReference type="ChEBI" id="CHEBI:43474"/>
        <dbReference type="ChEBI" id="CHEBI:456216"/>
        <dbReference type="EC" id="5.6.2.4"/>
    </reaction>
</comment>
<dbReference type="PROSITE" id="PS51217">
    <property type="entry name" value="UVRD_HELICASE_CTER"/>
    <property type="match status" value="1"/>
</dbReference>
<keyword evidence="8 15" id="KW-0067">ATP-binding</keyword>
<evidence type="ECO:0000256" key="7">
    <source>
        <dbReference type="ARBA" id="ARBA00022839"/>
    </source>
</evidence>
<dbReference type="HOGENOM" id="CLU_004585_6_1_2"/>
<reference evidence="18 19" key="1">
    <citation type="submission" date="2010-05" db="EMBL/GenBank/DDBJ databases">
        <title>Complete sequence of Methanococcus voltae A3.</title>
        <authorList>
            <consortium name="US DOE Joint Genome Institute"/>
            <person name="Lucas S."/>
            <person name="Copeland A."/>
            <person name="Lapidus A."/>
            <person name="Cheng J.-F."/>
            <person name="Bruce D."/>
            <person name="Goodwin L."/>
            <person name="Pitluck S."/>
            <person name="Lowry S."/>
            <person name="Clum A."/>
            <person name="Land M."/>
            <person name="Hauser L."/>
            <person name="Kyrpides N."/>
            <person name="Mikhailova N."/>
            <person name="Whitman W.B."/>
            <person name="Woyke T."/>
        </authorList>
    </citation>
    <scope>NUCLEOTIDE SEQUENCE [LARGE SCALE GENOMIC DNA]</scope>
    <source>
        <strain evidence="19">ATCC BAA-1334 / A3</strain>
    </source>
</reference>
<evidence type="ECO:0000256" key="15">
    <source>
        <dbReference type="PROSITE-ProRule" id="PRU00560"/>
    </source>
</evidence>
<dbReference type="SUPFAM" id="SSF52980">
    <property type="entry name" value="Restriction endonuclease-like"/>
    <property type="match status" value="1"/>
</dbReference>
<dbReference type="Pfam" id="PF13361">
    <property type="entry name" value="UvrD_C"/>
    <property type="match status" value="1"/>
</dbReference>
<dbReference type="InParanoid" id="D7DSU3"/>
<name>D7DSU3_METV3</name>
<evidence type="ECO:0000256" key="4">
    <source>
        <dbReference type="ARBA" id="ARBA00022763"/>
    </source>
</evidence>
<dbReference type="Pfam" id="PF00580">
    <property type="entry name" value="UvrD-helicase"/>
    <property type="match status" value="1"/>
</dbReference>
<organism evidence="18 19">
    <name type="scientific">Methanococcus voltae (strain ATCC BAA-1334 / A3)</name>
    <dbReference type="NCBI Taxonomy" id="456320"/>
    <lineage>
        <taxon>Archaea</taxon>
        <taxon>Methanobacteriati</taxon>
        <taxon>Methanobacteriota</taxon>
        <taxon>Methanomada group</taxon>
        <taxon>Methanococci</taxon>
        <taxon>Methanococcales</taxon>
        <taxon>Methanococcaceae</taxon>
        <taxon>Methanococcus</taxon>
    </lineage>
</organism>
<dbReference type="InterPro" id="IPR027417">
    <property type="entry name" value="P-loop_NTPase"/>
</dbReference>
<evidence type="ECO:0000313" key="18">
    <source>
        <dbReference type="EMBL" id="ADI36203.1"/>
    </source>
</evidence>
<dbReference type="InterPro" id="IPR000212">
    <property type="entry name" value="DNA_helicase_UvrD/REP"/>
</dbReference>
<evidence type="ECO:0000256" key="13">
    <source>
        <dbReference type="ARBA" id="ARBA00034808"/>
    </source>
</evidence>
<gene>
    <name evidence="18" type="ordered locus">Mvol_0543</name>
</gene>
<dbReference type="InterPro" id="IPR014016">
    <property type="entry name" value="UvrD-like_ATP-bd"/>
</dbReference>
<dbReference type="Proteomes" id="UP000007722">
    <property type="component" value="Chromosome"/>
</dbReference>
<dbReference type="GO" id="GO:0003677">
    <property type="term" value="F:DNA binding"/>
    <property type="evidence" value="ECO:0007669"/>
    <property type="project" value="UniProtKB-KW"/>
</dbReference>
<dbReference type="eggNOG" id="arCOG00798">
    <property type="taxonomic scope" value="Archaea"/>
</dbReference>
<comment type="similarity">
    <text evidence="1">Belongs to the helicase family. UvrD subfamily.</text>
</comment>
<evidence type="ECO:0000256" key="1">
    <source>
        <dbReference type="ARBA" id="ARBA00009922"/>
    </source>
</evidence>
<keyword evidence="11" id="KW-0413">Isomerase</keyword>
<dbReference type="eggNOG" id="arCOG00802">
    <property type="taxonomic scope" value="Archaea"/>
</dbReference>
<dbReference type="InterPro" id="IPR013986">
    <property type="entry name" value="DExx_box_DNA_helicase_dom_sf"/>
</dbReference>
<dbReference type="PANTHER" id="PTHR11070:SF2">
    <property type="entry name" value="ATP-DEPENDENT DNA HELICASE SRS2"/>
    <property type="match status" value="1"/>
</dbReference>
<dbReference type="Gene3D" id="1.10.10.160">
    <property type="match status" value="1"/>
</dbReference>
<accession>D7DSU3</accession>
<feature type="domain" description="UvrD-like helicase ATP-binding" evidence="16">
    <location>
        <begin position="10"/>
        <end position="307"/>
    </location>
</feature>
<proteinExistence type="inferred from homology"/>
<evidence type="ECO:0000256" key="6">
    <source>
        <dbReference type="ARBA" id="ARBA00022806"/>
    </source>
</evidence>
<dbReference type="InterPro" id="IPR011604">
    <property type="entry name" value="PDDEXK-like_dom_sf"/>
</dbReference>
<dbReference type="STRING" id="456320.Mvol_0543"/>
<keyword evidence="3 15" id="KW-0547">Nucleotide-binding</keyword>
<comment type="catalytic activity">
    <reaction evidence="12">
        <text>Couples ATP hydrolysis with the unwinding of duplex DNA by translocating in the 3'-5' direction.</text>
        <dbReference type="EC" id="5.6.2.4"/>
    </reaction>
</comment>
<dbReference type="GO" id="GO:0000725">
    <property type="term" value="P:recombinational repair"/>
    <property type="evidence" value="ECO:0007669"/>
    <property type="project" value="TreeGrafter"/>
</dbReference>
<sequence length="1085" mass="126356">MSNEIEITKREPNESQKRAIEYTNGPLLILAGPGSGKTFTITNKIISLIENQNLKPEKILALTFSEKAANEMLTRVEKEIGLNTGISISTFHSFCNDLINEFAFEIGRGSNLKLISKEHACVFGVKNIDSFNFETIKVKNNSYGAISKLYDGISQFYDFLVSPEELNNYITTQLPNEEDEEKIEELKKLYDLCKYYKAYKEYKLKNGLIDYNDMISIVCNLLKENTVIKKKLQDRYDYILVDEFQDTNFAQLDLITKLVKNDNLTCVADDDQCIYRFRGAYLTNIKELNYIYPALEKITLDVNYRSTDEIVELSKELIQNNPNRENKESKAHDGNGEKIKILKTPDDYSEAEWVAEEIEKLISTKNDDDLTYEPKDIFILTRTIKDGKKYSEALKNRMIPSEYIGNHNLQEQPIIKDVLAYINVVSNPFESGVDFKRIFTREGVDEHDIQKINQKAKELSYKNAEGDGIYYTLQMLYTNEYNEYNEYNKDNKDNKDNNEELDTLTNSNVDLNLNLDLEDKNKDILLKIFENIKELICYKKNHKPSDTLIYLLNKKTDIYKIEAYNDTKLSRKNIHLLNSLVNVVEDFEETSNLEFENISEYLNILSNLEIQQENEFDNSNTVKIMTIHQSKGKEAKVVFIGDLADRHLPLRYNSKEFTVPVELMKSRIKNNVPEKELHKEEELRLLYVAMTRAMKKLYLVYPKRYTGNKRDVKPSEFLEYINHIYNEKVEFIESKPFENHNVYSETLLSKKINEYEKLVSKYTINKMYDKALNSLITLAKLNEVEKSGNLTGFDLNDVLKLDKNCNIVNKENITNANNTNNNEDEKITRLINNEIQLPPLVNPDMAFSPSKIVDYDSCPLMFKYKNVLSIPTPKKSYFSVGNTVHKIFEILGDKKINDERITIEMAQNMLLENLKEQDFDSKTEYDEQMTNCLNMLNYWFEFEKNNVDKIISVEEKFSINLCNHTINGIIDRIDKTTDDNYIVLDYKTGKTALSKNKLLNNIQLIIYAIAVKEKYGKYPIQIGHIYPAIAKSVILDIEESKIEEIKQNIESYIDKIMNEDFEVVKNPSNCHFCDYKNICEYLNNE</sequence>
<keyword evidence="2" id="KW-0540">Nuclease</keyword>
<dbReference type="PROSITE" id="PS51198">
    <property type="entry name" value="UVRD_HELICASE_ATP_BIND"/>
    <property type="match status" value="1"/>
</dbReference>
<keyword evidence="9" id="KW-0238">DNA-binding</keyword>
<dbReference type="PANTHER" id="PTHR11070">
    <property type="entry name" value="UVRD / RECB / PCRA DNA HELICASE FAMILY MEMBER"/>
    <property type="match status" value="1"/>
</dbReference>